<dbReference type="AlphaFoldDB" id="A0ABD0QSZ0"/>
<dbReference type="Proteomes" id="UP001529510">
    <property type="component" value="Unassembled WGS sequence"/>
</dbReference>
<feature type="non-terminal residue" evidence="2">
    <location>
        <position position="1"/>
    </location>
</feature>
<feature type="non-terminal residue" evidence="2">
    <location>
        <position position="163"/>
    </location>
</feature>
<name>A0ABD0QSZ0_CIRMR</name>
<dbReference type="PROSITE" id="PS51233">
    <property type="entry name" value="VWFD"/>
    <property type="match status" value="1"/>
</dbReference>
<dbReference type="InterPro" id="IPR001846">
    <property type="entry name" value="VWF_type-D"/>
</dbReference>
<evidence type="ECO:0000313" key="2">
    <source>
        <dbReference type="EMBL" id="KAL0189163.1"/>
    </source>
</evidence>
<dbReference type="EMBL" id="JAMKFB020000007">
    <property type="protein sequence ID" value="KAL0189163.1"/>
    <property type="molecule type" value="Genomic_DNA"/>
</dbReference>
<dbReference type="PANTHER" id="PTHR37860:SF1">
    <property type="match status" value="1"/>
</dbReference>
<organism evidence="2 3">
    <name type="scientific">Cirrhinus mrigala</name>
    <name type="common">Mrigala</name>
    <dbReference type="NCBI Taxonomy" id="683832"/>
    <lineage>
        <taxon>Eukaryota</taxon>
        <taxon>Metazoa</taxon>
        <taxon>Chordata</taxon>
        <taxon>Craniata</taxon>
        <taxon>Vertebrata</taxon>
        <taxon>Euteleostomi</taxon>
        <taxon>Actinopterygii</taxon>
        <taxon>Neopterygii</taxon>
        <taxon>Teleostei</taxon>
        <taxon>Ostariophysi</taxon>
        <taxon>Cypriniformes</taxon>
        <taxon>Cyprinidae</taxon>
        <taxon>Labeoninae</taxon>
        <taxon>Labeonini</taxon>
        <taxon>Cirrhinus</taxon>
    </lineage>
</organism>
<comment type="caution">
    <text evidence="2">The sequence shown here is derived from an EMBL/GenBank/DDBJ whole genome shotgun (WGS) entry which is preliminary data.</text>
</comment>
<dbReference type="Pfam" id="PF00094">
    <property type="entry name" value="VWD"/>
    <property type="match status" value="1"/>
</dbReference>
<feature type="domain" description="VWFD" evidence="1">
    <location>
        <begin position="1"/>
        <end position="96"/>
    </location>
</feature>
<keyword evidence="3" id="KW-1185">Reference proteome</keyword>
<dbReference type="PANTHER" id="PTHR37860">
    <property type="entry name" value="AGAP008810-PA"/>
    <property type="match status" value="1"/>
</dbReference>
<accession>A0ABD0QSZ0</accession>
<evidence type="ECO:0000313" key="3">
    <source>
        <dbReference type="Proteomes" id="UP001529510"/>
    </source>
</evidence>
<sequence length="163" mass="17579">VDGEKVGLPYSPVQGVYIKTKSRFVTLTTDFGLSVRFDGNSQGVVTLPSSYRSRVLGLCGNYDGDKRNEYTKPDGTVARKLDDFGDSWRVNDKEGAVRTASLPKMVHLHKREVEADPDSGFETAGCTDAILAELNGNKKCGALSDPAGPFAACHAKIAPDVFH</sequence>
<evidence type="ECO:0000259" key="1">
    <source>
        <dbReference type="PROSITE" id="PS51233"/>
    </source>
</evidence>
<reference evidence="2 3" key="1">
    <citation type="submission" date="2024-05" db="EMBL/GenBank/DDBJ databases">
        <title>Genome sequencing and assembly of Indian major carp, Cirrhinus mrigala (Hamilton, 1822).</title>
        <authorList>
            <person name="Mohindra V."/>
            <person name="Chowdhury L.M."/>
            <person name="Lal K."/>
            <person name="Jena J.K."/>
        </authorList>
    </citation>
    <scope>NUCLEOTIDE SEQUENCE [LARGE SCALE GENOMIC DNA]</scope>
    <source>
        <strain evidence="2">CM1030</strain>
        <tissue evidence="2">Blood</tissue>
    </source>
</reference>
<proteinExistence type="predicted"/>
<protein>
    <recommendedName>
        <fullName evidence="1">VWFD domain-containing protein</fullName>
    </recommendedName>
</protein>
<gene>
    <name evidence="2" type="ORF">M9458_016262</name>
</gene>